<proteinExistence type="predicted"/>
<name>A7RQE9_NEMVE</name>
<dbReference type="GO" id="GO:0005783">
    <property type="term" value="C:endoplasmic reticulum"/>
    <property type="evidence" value="ECO:0007669"/>
    <property type="project" value="InterPro"/>
</dbReference>
<dbReference type="PANTHER" id="PTHR12680:SF6">
    <property type="entry name" value="PROTEIN PHTF"/>
    <property type="match status" value="1"/>
</dbReference>
<dbReference type="EMBL" id="DS469528">
    <property type="protein sequence ID" value="EDO46352.1"/>
    <property type="molecule type" value="Genomic_DNA"/>
</dbReference>
<dbReference type="PANTHER" id="PTHR12680">
    <property type="entry name" value="PUTATIVE HOMEODOMAIN TRANSCRIPTION FACTOR PHTF"/>
    <property type="match status" value="1"/>
</dbReference>
<feature type="non-terminal residue" evidence="1">
    <location>
        <position position="105"/>
    </location>
</feature>
<sequence>LSVYVLRFMTLGSKINRKYRNTSVVLTEQINLYLQMEKSPHKKDELMIAHNVLKLAAKLLKEIESPFKLSGLSMNPLLYNITRVVVLSLFSGVMSDLLGFRLKVR</sequence>
<dbReference type="PhylomeDB" id="A7RQE9"/>
<dbReference type="HOGENOM" id="CLU_2243274_0_0_1"/>
<evidence type="ECO:0000313" key="1">
    <source>
        <dbReference type="EMBL" id="EDO46352.1"/>
    </source>
</evidence>
<dbReference type="InParanoid" id="A7RQE9"/>
<accession>A7RQE9</accession>
<organism evidence="1 2">
    <name type="scientific">Nematostella vectensis</name>
    <name type="common">Starlet sea anemone</name>
    <dbReference type="NCBI Taxonomy" id="45351"/>
    <lineage>
        <taxon>Eukaryota</taxon>
        <taxon>Metazoa</taxon>
        <taxon>Cnidaria</taxon>
        <taxon>Anthozoa</taxon>
        <taxon>Hexacorallia</taxon>
        <taxon>Actiniaria</taxon>
        <taxon>Edwardsiidae</taxon>
        <taxon>Nematostella</taxon>
    </lineage>
</organism>
<evidence type="ECO:0008006" key="3">
    <source>
        <dbReference type="Google" id="ProtNLM"/>
    </source>
</evidence>
<dbReference type="OMA" id="VLCANSY"/>
<dbReference type="AlphaFoldDB" id="A7RQE9"/>
<reference evidence="1 2" key="1">
    <citation type="journal article" date="2007" name="Science">
        <title>Sea anemone genome reveals ancestral eumetazoan gene repertoire and genomic organization.</title>
        <authorList>
            <person name="Putnam N.H."/>
            <person name="Srivastava M."/>
            <person name="Hellsten U."/>
            <person name="Dirks B."/>
            <person name="Chapman J."/>
            <person name="Salamov A."/>
            <person name="Terry A."/>
            <person name="Shapiro H."/>
            <person name="Lindquist E."/>
            <person name="Kapitonov V.V."/>
            <person name="Jurka J."/>
            <person name="Genikhovich G."/>
            <person name="Grigoriev I.V."/>
            <person name="Lucas S.M."/>
            <person name="Steele R.E."/>
            <person name="Finnerty J.R."/>
            <person name="Technau U."/>
            <person name="Martindale M.Q."/>
            <person name="Rokhsar D.S."/>
        </authorList>
    </citation>
    <scope>NUCLEOTIDE SEQUENCE [LARGE SCALE GENOMIC DNA]</scope>
    <source>
        <strain evidence="2">CH2 X CH6</strain>
    </source>
</reference>
<dbReference type="eggNOG" id="ENOG502QQGQ">
    <property type="taxonomic scope" value="Eukaryota"/>
</dbReference>
<gene>
    <name evidence="1" type="ORF">NEMVEDRAFT_v1g89701</name>
</gene>
<dbReference type="InterPro" id="IPR039775">
    <property type="entry name" value="PHTF1/2"/>
</dbReference>
<dbReference type="STRING" id="45351.A7RQE9"/>
<protein>
    <recommendedName>
        <fullName evidence="3">Homeodomain transcription factor 2</fullName>
    </recommendedName>
</protein>
<evidence type="ECO:0000313" key="2">
    <source>
        <dbReference type="Proteomes" id="UP000001593"/>
    </source>
</evidence>
<keyword evidence="2" id="KW-1185">Reference proteome</keyword>
<dbReference type="Proteomes" id="UP000001593">
    <property type="component" value="Unassembled WGS sequence"/>
</dbReference>